<dbReference type="AlphaFoldDB" id="A0A1A0RFT6"/>
<reference evidence="2" key="1">
    <citation type="submission" date="2016-06" db="EMBL/GenBank/DDBJ databases">
        <authorList>
            <person name="Sutton G."/>
            <person name="Brinkac L."/>
            <person name="Sanka R."/>
            <person name="Adams M."/>
            <person name="Lau E."/>
            <person name="Mehaffy C."/>
            <person name="Tameris M."/>
            <person name="Hatherill M."/>
            <person name="Hanekom W."/>
            <person name="Mahomed H."/>
            <person name="Mcshane H."/>
        </authorList>
    </citation>
    <scope>NUCLEOTIDE SEQUENCE [LARGE SCALE GENOMIC DNA]</scope>
    <source>
        <strain evidence="2">852002-51209_SCH5440388</strain>
    </source>
</reference>
<dbReference type="EMBL" id="LZSO01000010">
    <property type="protein sequence ID" value="OBB32968.1"/>
    <property type="molecule type" value="Genomic_DNA"/>
</dbReference>
<organism evidence="1 2">
    <name type="scientific">Mycolicibacterium peregrinum</name>
    <name type="common">Mycobacterium peregrinum</name>
    <dbReference type="NCBI Taxonomy" id="43304"/>
    <lineage>
        <taxon>Bacteria</taxon>
        <taxon>Bacillati</taxon>
        <taxon>Actinomycetota</taxon>
        <taxon>Actinomycetes</taxon>
        <taxon>Mycobacteriales</taxon>
        <taxon>Mycobacteriaceae</taxon>
        <taxon>Mycolicibacterium</taxon>
    </lineage>
</organism>
<protein>
    <submittedName>
        <fullName evidence="1">Fimbrial assembly protein FimA</fullName>
    </submittedName>
</protein>
<dbReference type="RefSeq" id="WP_064930275.1">
    <property type="nucleotide sequence ID" value="NZ_LZSO01000010.1"/>
</dbReference>
<comment type="caution">
    <text evidence="1">The sequence shown here is derived from an EMBL/GenBank/DDBJ whole genome shotgun (WGS) entry which is preliminary data.</text>
</comment>
<dbReference type="InterPro" id="IPR029055">
    <property type="entry name" value="Ntn_hydrolases_N"/>
</dbReference>
<dbReference type="Gene3D" id="3.60.20.10">
    <property type="entry name" value="Glutamine Phosphoribosylpyrophosphate, subunit 1, domain 1"/>
    <property type="match status" value="1"/>
</dbReference>
<evidence type="ECO:0000313" key="2">
    <source>
        <dbReference type="Proteomes" id="UP000093902"/>
    </source>
</evidence>
<proteinExistence type="predicted"/>
<evidence type="ECO:0000313" key="1">
    <source>
        <dbReference type="EMBL" id="OBB32968.1"/>
    </source>
</evidence>
<dbReference type="PANTHER" id="PTHR39328">
    <property type="entry name" value="BLL2871 PROTEIN"/>
    <property type="match status" value="1"/>
</dbReference>
<dbReference type="Proteomes" id="UP000093902">
    <property type="component" value="Unassembled WGS sequence"/>
</dbReference>
<dbReference type="PANTHER" id="PTHR39328:SF1">
    <property type="entry name" value="BLL2871 PROTEIN"/>
    <property type="match status" value="1"/>
</dbReference>
<accession>A0A1A0RFT6</accession>
<dbReference type="SUPFAM" id="SSF56235">
    <property type="entry name" value="N-terminal nucleophile aminohydrolases (Ntn hydrolases)"/>
    <property type="match status" value="1"/>
</dbReference>
<gene>
    <name evidence="1" type="ORF">A5792_13085</name>
</gene>
<dbReference type="InterPro" id="IPR010430">
    <property type="entry name" value="DUF1028"/>
</dbReference>
<sequence length="224" mass="23470">MTFSLAGRCARTGMFGAVVTSSSPSVASRCVWARSGVGVACTQNVTDPTLGPKLLDRLAEGMPAQAAMDHVVAHAAYPEYRQLTVVDATGAVASHSGTSTLGTHVVATGVNAIAAGNLLSSEKVPQAMIEAFEADPGLHLADRLLAGLRAGEEAGGEEGPVHSCGLLVVADAEWPLTDLRVDWDDDPIARLAEVWQVWQPQAEDYTLRARRPDLAPSYGVPGDE</sequence>
<dbReference type="OrthoDB" id="9790012at2"/>
<dbReference type="Pfam" id="PF06267">
    <property type="entry name" value="DUF1028"/>
    <property type="match status" value="1"/>
</dbReference>
<name>A0A1A0RFT6_MYCPR</name>
<dbReference type="STRING" id="43304.GCA_001403655_01225"/>